<feature type="signal peptide" evidence="2">
    <location>
        <begin position="1"/>
        <end position="23"/>
    </location>
</feature>
<dbReference type="EMBL" id="CP021323">
    <property type="protein sequence ID" value="ARS53696.1"/>
    <property type="molecule type" value="Genomic_DNA"/>
</dbReference>
<sequence>MKGKAIAATGLAFAMMFGLSACGQDEPSEEAAQQAKEASQNSHSMEGEDLNTGADGQVGDESSMQGMNEASDGTEKGSDESISTREGGTAHTATNVDSSGAMTQAEESRNLDN</sequence>
<proteinExistence type="predicted"/>
<dbReference type="OrthoDB" id="6184081at2"/>
<keyword evidence="2" id="KW-0732">Signal</keyword>
<dbReference type="KEGG" id="kus:B9G99_13210"/>
<reference evidence="3 4" key="1">
    <citation type="journal article" date="2017" name="Int. J. Syst. Evol. Microbiol.">
        <title>Kushneria konosiri sp. nov., isolated from the Korean salt-fermented seafood Daemi-jeot.</title>
        <authorList>
            <person name="Yun J.H."/>
            <person name="Park S.K."/>
            <person name="Lee J.Y."/>
            <person name="Jung M.J."/>
            <person name="Bae J.W."/>
        </authorList>
    </citation>
    <scope>NUCLEOTIDE SEQUENCE [LARGE SCALE GENOMIC DNA]</scope>
    <source>
        <strain evidence="3 4">X49</strain>
    </source>
</reference>
<feature type="compositionally biased region" description="Low complexity" evidence="1">
    <location>
        <begin position="30"/>
        <end position="42"/>
    </location>
</feature>
<dbReference type="PROSITE" id="PS51257">
    <property type="entry name" value="PROKAR_LIPOPROTEIN"/>
    <property type="match status" value="1"/>
</dbReference>
<name>A0A2Z2H9Q8_9GAMM</name>
<feature type="chain" id="PRO_5016433327" evidence="2">
    <location>
        <begin position="24"/>
        <end position="113"/>
    </location>
</feature>
<protein>
    <submittedName>
        <fullName evidence="3">Uncharacterized protein</fullName>
    </submittedName>
</protein>
<feature type="compositionally biased region" description="Basic and acidic residues" evidence="1">
    <location>
        <begin position="73"/>
        <end position="83"/>
    </location>
</feature>
<accession>A0A2Z2H9Q8</accession>
<dbReference type="Proteomes" id="UP000250025">
    <property type="component" value="Chromosome"/>
</dbReference>
<evidence type="ECO:0000256" key="2">
    <source>
        <dbReference type="SAM" id="SignalP"/>
    </source>
</evidence>
<gene>
    <name evidence="3" type="ORF">B9G99_13210</name>
</gene>
<evidence type="ECO:0000313" key="4">
    <source>
        <dbReference type="Proteomes" id="UP000250025"/>
    </source>
</evidence>
<dbReference type="RefSeq" id="WP_086622573.1">
    <property type="nucleotide sequence ID" value="NZ_CP021323.1"/>
</dbReference>
<feature type="compositionally biased region" description="Polar residues" evidence="1">
    <location>
        <begin position="84"/>
        <end position="102"/>
    </location>
</feature>
<evidence type="ECO:0000313" key="3">
    <source>
        <dbReference type="EMBL" id="ARS53696.1"/>
    </source>
</evidence>
<keyword evidence="4" id="KW-1185">Reference proteome</keyword>
<evidence type="ECO:0000256" key="1">
    <source>
        <dbReference type="SAM" id="MobiDB-lite"/>
    </source>
</evidence>
<feature type="region of interest" description="Disordered" evidence="1">
    <location>
        <begin position="24"/>
        <end position="113"/>
    </location>
</feature>
<dbReference type="AlphaFoldDB" id="A0A2Z2H9Q8"/>
<organism evidence="3 4">
    <name type="scientific">Kushneria konosiri</name>
    <dbReference type="NCBI Taxonomy" id="698828"/>
    <lineage>
        <taxon>Bacteria</taxon>
        <taxon>Pseudomonadati</taxon>
        <taxon>Pseudomonadota</taxon>
        <taxon>Gammaproteobacteria</taxon>
        <taxon>Oceanospirillales</taxon>
        <taxon>Halomonadaceae</taxon>
        <taxon>Kushneria</taxon>
    </lineage>
</organism>